<keyword evidence="2 7" id="KW-0813">Transport</keyword>
<dbReference type="Gene3D" id="1.10.3720.10">
    <property type="entry name" value="MetI-like"/>
    <property type="match status" value="1"/>
</dbReference>
<dbReference type="GO" id="GO:0005886">
    <property type="term" value="C:plasma membrane"/>
    <property type="evidence" value="ECO:0007669"/>
    <property type="project" value="UniProtKB-SubCell"/>
</dbReference>
<feature type="domain" description="ABC transmembrane type-1" evidence="8">
    <location>
        <begin position="81"/>
        <end position="295"/>
    </location>
</feature>
<evidence type="ECO:0000256" key="4">
    <source>
        <dbReference type="ARBA" id="ARBA00022692"/>
    </source>
</evidence>
<name>A0A9D0ZJP7_9FIRM</name>
<accession>A0A9D0ZJP7</accession>
<feature type="transmembrane region" description="Helical" evidence="7">
    <location>
        <begin position="118"/>
        <end position="138"/>
    </location>
</feature>
<evidence type="ECO:0000256" key="2">
    <source>
        <dbReference type="ARBA" id="ARBA00022448"/>
    </source>
</evidence>
<gene>
    <name evidence="9" type="ORF">IAA52_01150</name>
</gene>
<evidence type="ECO:0000256" key="7">
    <source>
        <dbReference type="RuleBase" id="RU363032"/>
    </source>
</evidence>
<evidence type="ECO:0000313" key="10">
    <source>
        <dbReference type="Proteomes" id="UP000824260"/>
    </source>
</evidence>
<evidence type="ECO:0000256" key="5">
    <source>
        <dbReference type="ARBA" id="ARBA00022989"/>
    </source>
</evidence>
<dbReference type="Pfam" id="PF00528">
    <property type="entry name" value="BPD_transp_1"/>
    <property type="match status" value="1"/>
</dbReference>
<dbReference type="EMBL" id="DVFZ01000013">
    <property type="protein sequence ID" value="HIQ81688.1"/>
    <property type="molecule type" value="Genomic_DNA"/>
</dbReference>
<dbReference type="Proteomes" id="UP000824260">
    <property type="component" value="Unassembled WGS sequence"/>
</dbReference>
<dbReference type="InterPro" id="IPR035906">
    <property type="entry name" value="MetI-like_sf"/>
</dbReference>
<evidence type="ECO:0000256" key="6">
    <source>
        <dbReference type="ARBA" id="ARBA00023136"/>
    </source>
</evidence>
<reference evidence="9" key="1">
    <citation type="submission" date="2020-10" db="EMBL/GenBank/DDBJ databases">
        <authorList>
            <person name="Gilroy R."/>
        </authorList>
    </citation>
    <scope>NUCLEOTIDE SEQUENCE</scope>
    <source>
        <strain evidence="9">ChiSjej6B24-2974</strain>
    </source>
</reference>
<organism evidence="9 10">
    <name type="scientific">Candidatus Pullichristensenella stercorigallinarum</name>
    <dbReference type="NCBI Taxonomy" id="2840909"/>
    <lineage>
        <taxon>Bacteria</taxon>
        <taxon>Bacillati</taxon>
        <taxon>Bacillota</taxon>
        <taxon>Clostridia</taxon>
        <taxon>Candidatus Pullichristensenella</taxon>
    </lineage>
</organism>
<dbReference type="InterPro" id="IPR051393">
    <property type="entry name" value="ABC_transporter_permease"/>
</dbReference>
<dbReference type="AlphaFoldDB" id="A0A9D0ZJP7"/>
<keyword evidence="4 7" id="KW-0812">Transmembrane</keyword>
<comment type="caution">
    <text evidence="9">The sequence shown here is derived from an EMBL/GenBank/DDBJ whole genome shotgun (WGS) entry which is preliminary data.</text>
</comment>
<keyword evidence="6 7" id="KW-0472">Membrane</keyword>
<reference evidence="9" key="2">
    <citation type="journal article" date="2021" name="PeerJ">
        <title>Extensive microbial diversity within the chicken gut microbiome revealed by metagenomics and culture.</title>
        <authorList>
            <person name="Gilroy R."/>
            <person name="Ravi A."/>
            <person name="Getino M."/>
            <person name="Pursley I."/>
            <person name="Horton D.L."/>
            <person name="Alikhan N.F."/>
            <person name="Baker D."/>
            <person name="Gharbi K."/>
            <person name="Hall N."/>
            <person name="Watson M."/>
            <person name="Adriaenssens E.M."/>
            <person name="Foster-Nyarko E."/>
            <person name="Jarju S."/>
            <person name="Secka A."/>
            <person name="Antonio M."/>
            <person name="Oren A."/>
            <person name="Chaudhuri R.R."/>
            <person name="La Ragione R."/>
            <person name="Hildebrand F."/>
            <person name="Pallen M.J."/>
        </authorList>
    </citation>
    <scope>NUCLEOTIDE SEQUENCE</scope>
    <source>
        <strain evidence="9">ChiSjej6B24-2974</strain>
    </source>
</reference>
<proteinExistence type="inferred from homology"/>
<evidence type="ECO:0000259" key="8">
    <source>
        <dbReference type="PROSITE" id="PS50928"/>
    </source>
</evidence>
<dbReference type="PANTHER" id="PTHR30193">
    <property type="entry name" value="ABC TRANSPORTER PERMEASE PROTEIN"/>
    <property type="match status" value="1"/>
</dbReference>
<feature type="transmembrane region" description="Helical" evidence="7">
    <location>
        <begin position="23"/>
        <end position="46"/>
    </location>
</feature>
<evidence type="ECO:0000313" key="9">
    <source>
        <dbReference type="EMBL" id="HIQ81688.1"/>
    </source>
</evidence>
<feature type="transmembrane region" description="Helical" evidence="7">
    <location>
        <begin position="168"/>
        <end position="191"/>
    </location>
</feature>
<dbReference type="PROSITE" id="PS50928">
    <property type="entry name" value="ABC_TM1"/>
    <property type="match status" value="1"/>
</dbReference>
<dbReference type="InterPro" id="IPR000515">
    <property type="entry name" value="MetI-like"/>
</dbReference>
<sequence>MKKPARIERDLTSHARFSRIEPYMYLLPFFIGVIAFTLYPVINVIVMSFKEDYSYLTREFAQWGVDNYATVLNDSRFRQAIGNTLKYVVLVVPISTCIAVVVAYLLNQKLRFSALFQTAYFLPMVTSITAVGLAWRLMYNERFGIINYILSWFGVEPIGWLTQAQYSMPALVIFGIWNILPFTIILLLSGLQNIDEQYYTAAKVDGARSLRIFFRITVPLLAPTIFLVCIVNTISCFKVFSELYPLFKGDPGPFYNLYTVVYYIRYAMMEAREYGVAAAAAIILFLFIFVFTMVQLLIQKKWQHRR</sequence>
<evidence type="ECO:0000256" key="3">
    <source>
        <dbReference type="ARBA" id="ARBA00022475"/>
    </source>
</evidence>
<feature type="transmembrane region" description="Helical" evidence="7">
    <location>
        <begin position="212"/>
        <end position="240"/>
    </location>
</feature>
<dbReference type="PANTHER" id="PTHR30193:SF37">
    <property type="entry name" value="INNER MEMBRANE ABC TRANSPORTER PERMEASE PROTEIN YCJO"/>
    <property type="match status" value="1"/>
</dbReference>
<dbReference type="CDD" id="cd06261">
    <property type="entry name" value="TM_PBP2"/>
    <property type="match status" value="1"/>
</dbReference>
<dbReference type="GO" id="GO:0055085">
    <property type="term" value="P:transmembrane transport"/>
    <property type="evidence" value="ECO:0007669"/>
    <property type="project" value="InterPro"/>
</dbReference>
<comment type="subcellular location">
    <subcellularLocation>
        <location evidence="1 7">Cell membrane</location>
        <topology evidence="1 7">Multi-pass membrane protein</topology>
    </subcellularLocation>
</comment>
<evidence type="ECO:0000256" key="1">
    <source>
        <dbReference type="ARBA" id="ARBA00004651"/>
    </source>
</evidence>
<comment type="similarity">
    <text evidence="7">Belongs to the binding-protein-dependent transport system permease family.</text>
</comment>
<keyword evidence="3" id="KW-1003">Cell membrane</keyword>
<feature type="transmembrane region" description="Helical" evidence="7">
    <location>
        <begin position="85"/>
        <end position="106"/>
    </location>
</feature>
<feature type="transmembrane region" description="Helical" evidence="7">
    <location>
        <begin position="274"/>
        <end position="298"/>
    </location>
</feature>
<keyword evidence="5 7" id="KW-1133">Transmembrane helix</keyword>
<protein>
    <submittedName>
        <fullName evidence="9">Sugar ABC transporter permease</fullName>
    </submittedName>
</protein>
<dbReference type="SUPFAM" id="SSF161098">
    <property type="entry name" value="MetI-like"/>
    <property type="match status" value="1"/>
</dbReference>